<reference evidence="1" key="1">
    <citation type="submission" date="2022-07" db="EMBL/GenBank/DDBJ databases">
        <title>Genome Sequence of Phlebia brevispora.</title>
        <authorList>
            <person name="Buettner E."/>
        </authorList>
    </citation>
    <scope>NUCLEOTIDE SEQUENCE</scope>
    <source>
        <strain evidence="1">MPL23</strain>
    </source>
</reference>
<gene>
    <name evidence="1" type="ORF">NM688_g3365</name>
</gene>
<proteinExistence type="predicted"/>
<protein>
    <submittedName>
        <fullName evidence="1">Uncharacterized protein</fullName>
    </submittedName>
</protein>
<evidence type="ECO:0000313" key="1">
    <source>
        <dbReference type="EMBL" id="KAJ3553923.1"/>
    </source>
</evidence>
<name>A0ACC1T5W3_9APHY</name>
<accession>A0ACC1T5W3</accession>
<organism evidence="1 2">
    <name type="scientific">Phlebia brevispora</name>
    <dbReference type="NCBI Taxonomy" id="194682"/>
    <lineage>
        <taxon>Eukaryota</taxon>
        <taxon>Fungi</taxon>
        <taxon>Dikarya</taxon>
        <taxon>Basidiomycota</taxon>
        <taxon>Agaricomycotina</taxon>
        <taxon>Agaricomycetes</taxon>
        <taxon>Polyporales</taxon>
        <taxon>Meruliaceae</taxon>
        <taxon>Phlebia</taxon>
    </lineage>
</organism>
<sequence length="2066" mass="229008">MFGLWSILLICVSLGVKADLVVYTDDSLPSPWQDWSWGSTINYDATDLAEGSSSISVVSTAYSALSLYNPTPFPNYAGLAFDIAGDQPDLTITIQDTTDNTQSASVPLSALSSSVNPDNFTSILLNFNSVPPNGVPIGNGTWDRITFQAGGDGASYHIDNIIFISFLSAEPIANNLIAVTTVGDVDFSTVKVLLNGKNLAIKSNTTTSPVDTPSKTITYLSLASSLAPGSLNITAGNSTFNFVLPAKLQGNVDESNVHVISDLIYGINWPTSASYIQDLGVTISRWGGNAVTAYNPFGDFTNAGNDWYFENRAADGGDGDEWIGWISAAGSETLFTVPALDWVSKDTTSYSYPATIYPDQESFDPYNSDAGDGLFPNGSYVTPVPDQRNVYVPWNTTAATEWLSNLVNKPTIVTIDNEMEIASNTHQDMHPDPMGYDEELARVVNFSTIAKEALPDVKVAAPSTCSWWYYWTSQIGFTDNAAHNNTDFIPWFLQQMHAQEQATGKRLLDYLDLHYYFQADTSAGDAAALATRLRMTRSWWDPTYVDESWIGTDTPQNNEPNPTVVMLIPRMQQLIAKYYPGTKLSVSEWDSTDDTDITGGLVTADSLGIFGRYQLDSATYWSDPDETSAAALAYWLFRGYGVHFGDLSLEVNISNFNPDVLGVYASSSSTTGKKSLVIVNKDPSNPVGLSLSSVPEGEYILRHFGGLAGVAKWQTNITLTSANYIVVPSYTAVFLQQHSDNINYACYCGDRGHFSPFCRAYNIPHVGEEIASQHGDLAPNPPEQVNSKQDNVLSRTVSLPPWLLSLTKACCGPDLWLRMTIHAQYAMSSVKRQKLSRARSDEDISSDVRKGYWYRHVKEAGGLSILVHKSVRMAGVLALFTLQVYSAWISGWTTRNMALVLTVTYASILATWNVLASATAAHSISLHLTVVTFTIWADYAYRDVWPLMTFTLRPMDEAEGHILWVKIALSTFVGLIEPLFEPHAYIPIDPENPSASPSSEQVASIASLVFYAFVDPIIWLGYRSAHVSIDQLPPLCDYDDVRYMIRSAYPFMDPFSGARKENPLWSVMKAFRMSYFAQAIALITLACSRMASPIGTNRLLSYLESDEDAFVKPWVWIAWLGIGPIATALSEQFYTFLSLRQFVRVEGIFTSLVFDHALRIRLKVEVTEAKTDIQGSENTGDHKQKTEDSRARSQTKSENLVGKINNHVTSDLRNIQVGTNFPLILFLSPIQITLSMLFLYKVLGWSSFVGLAVMVVLFPVPAWVAKMMNSIQKKKMKATDARVQKVTEMMNALRMIKLFGWERRVSEQVSEPREDELKLIWRRKILGLVNTTINHIIPIAHMVATYATYTLLMKQELTASVVFSSITAFNQLRSEMSYTVAMMPWMIQGYVALRRIFDFLHSTELLDEFERVKTHHEPGQDVSSEHEDEIGCGKAHFTWANEHNSDADTPSRGVFRLRIEQDLVFKKGSFNLITGPTGTGKTSLLMALLKEMHYIPLGPDSWVNLPRRGGVAYAAQESWIQNDTIKENILFGAPFDEGRYNKVIYQCGLARDIALFEAGDATEVGEKGMTLSGGQKARVTLARAVYSTANILLLDDVLAALDVHTAKWVVNECFKGDLIDGRTVILVTHNVALARPLAEFVVSLGNDGRIASQGTVTSAKDKGIAEEAGDETEVDNIDDVDEDYKVGEDGDGDNKAKFKDGKLVIAEEIQLGHVNRKSFMLYVGNLGGKWSWVFWISYILGMGLSELFHVLEMWWLGWWARQNATRPASEVSIPYYLGVYNLIVLLVILFNAYSTVIYAFASMRASRAVHFKLISGLLGCTFRWLDITPVSRVLTRCTQDIQAVDGNLAFLFNAIMGLSVGMTARLLAIILYTPTFIAPALFIAICGGWLGQMYMKAQLSVKREMSNAKAPVLGVFSGAISGLVSLQAYGAQQAFKAVLIERTNRYIRVARSFWSLNRWVSVRVDAFAAMFTASLAFYLVYGSASPNPSTVGFVLAMAVSFSDEILSCVRIYNEWEIHGNSLERIQQYVEIEQEPELEFGGTPPAHWPASGELRVECLSARYSPRC</sequence>
<dbReference type="Proteomes" id="UP001148662">
    <property type="component" value="Unassembled WGS sequence"/>
</dbReference>
<keyword evidence="2" id="KW-1185">Reference proteome</keyword>
<dbReference type="EMBL" id="JANHOG010000483">
    <property type="protein sequence ID" value="KAJ3553923.1"/>
    <property type="molecule type" value="Genomic_DNA"/>
</dbReference>
<evidence type="ECO:0000313" key="2">
    <source>
        <dbReference type="Proteomes" id="UP001148662"/>
    </source>
</evidence>
<comment type="caution">
    <text evidence="1">The sequence shown here is derived from an EMBL/GenBank/DDBJ whole genome shotgun (WGS) entry which is preliminary data.</text>
</comment>